<dbReference type="CDD" id="cd05289">
    <property type="entry name" value="MDR_like_2"/>
    <property type="match status" value="1"/>
</dbReference>
<dbReference type="EMBL" id="JABBNB010000031">
    <property type="protein sequence ID" value="NMO04121.1"/>
    <property type="molecule type" value="Genomic_DNA"/>
</dbReference>
<evidence type="ECO:0000313" key="2">
    <source>
        <dbReference type="EMBL" id="NMO04121.1"/>
    </source>
</evidence>
<protein>
    <submittedName>
        <fullName evidence="2">NADP-dependent oxidoreductase</fullName>
    </submittedName>
</protein>
<organism evidence="2 3">
    <name type="scientific">Gordonia asplenii</name>
    <dbReference type="NCBI Taxonomy" id="2725283"/>
    <lineage>
        <taxon>Bacteria</taxon>
        <taxon>Bacillati</taxon>
        <taxon>Actinomycetota</taxon>
        <taxon>Actinomycetes</taxon>
        <taxon>Mycobacteriales</taxon>
        <taxon>Gordoniaceae</taxon>
        <taxon>Gordonia</taxon>
    </lineage>
</organism>
<reference evidence="2 3" key="1">
    <citation type="submission" date="2020-04" db="EMBL/GenBank/DDBJ databases">
        <title>Gordonia sp. nov. TBRC 11910.</title>
        <authorList>
            <person name="Suriyachadkun C."/>
        </authorList>
    </citation>
    <scope>NUCLEOTIDE SEQUENCE [LARGE SCALE GENOMIC DNA]</scope>
    <source>
        <strain evidence="2 3">TBRC 11910</strain>
    </source>
</reference>
<dbReference type="Proteomes" id="UP000550729">
    <property type="component" value="Unassembled WGS sequence"/>
</dbReference>
<dbReference type="SUPFAM" id="SSF50129">
    <property type="entry name" value="GroES-like"/>
    <property type="match status" value="1"/>
</dbReference>
<dbReference type="InterPro" id="IPR013154">
    <property type="entry name" value="ADH-like_N"/>
</dbReference>
<dbReference type="Pfam" id="PF13602">
    <property type="entry name" value="ADH_zinc_N_2"/>
    <property type="match status" value="1"/>
</dbReference>
<dbReference type="Pfam" id="PF08240">
    <property type="entry name" value="ADH_N"/>
    <property type="match status" value="1"/>
</dbReference>
<evidence type="ECO:0000259" key="1">
    <source>
        <dbReference type="SMART" id="SM00829"/>
    </source>
</evidence>
<dbReference type="GO" id="GO:0016491">
    <property type="term" value="F:oxidoreductase activity"/>
    <property type="evidence" value="ECO:0007669"/>
    <property type="project" value="InterPro"/>
</dbReference>
<gene>
    <name evidence="2" type="ORF">HH308_23165</name>
</gene>
<dbReference type="AlphaFoldDB" id="A0A848L6G1"/>
<dbReference type="RefSeq" id="WP_170196627.1">
    <property type="nucleotide sequence ID" value="NZ_JABBNB010000031.1"/>
</dbReference>
<accession>A0A848L6G1</accession>
<dbReference type="SUPFAM" id="SSF51735">
    <property type="entry name" value="NAD(P)-binding Rossmann-fold domains"/>
    <property type="match status" value="1"/>
</dbReference>
<dbReference type="PANTHER" id="PTHR43482">
    <property type="entry name" value="PROTEIN AST1-RELATED"/>
    <property type="match status" value="1"/>
</dbReference>
<dbReference type="InterPro" id="IPR052585">
    <property type="entry name" value="Lipid_raft_assoc_Zn_ADH"/>
</dbReference>
<proteinExistence type="predicted"/>
<dbReference type="PANTHER" id="PTHR43482:SF1">
    <property type="entry name" value="PROTEIN AST1-RELATED"/>
    <property type="match status" value="1"/>
</dbReference>
<name>A0A848L6G1_9ACTN</name>
<sequence>MRAAVVTTTGGPERIDIVDVARPTTGPGEILIAVTAATINPVDLGTRAGVFHDAGLVTSTGPIGLGWDAAGTVAELGLGVEAPAVGTRVAALAAGVDRPLGAYADYVVVPADAVAVIPDGLVDVDAASIPLNSLTAAQALDVFDPADGRSLLITGAAGAVGGYATQLALRAGWRVTGLARPTDAALIEGFGAAFIKSISAATQFDAVFDTASIVDAALDAVASGGHYVGVTPAFPPAPREDVRIDSVAVRPDGARLQAILDQSAAGELTTRVATTLPLSEAAEGHRLVAKGGLRGRVVLTP</sequence>
<dbReference type="InterPro" id="IPR011032">
    <property type="entry name" value="GroES-like_sf"/>
</dbReference>
<dbReference type="InterPro" id="IPR036291">
    <property type="entry name" value="NAD(P)-bd_dom_sf"/>
</dbReference>
<feature type="domain" description="Enoyl reductase (ER)" evidence="1">
    <location>
        <begin position="10"/>
        <end position="299"/>
    </location>
</feature>
<dbReference type="InterPro" id="IPR020843">
    <property type="entry name" value="ER"/>
</dbReference>
<dbReference type="Gene3D" id="3.40.50.720">
    <property type="entry name" value="NAD(P)-binding Rossmann-like Domain"/>
    <property type="match status" value="1"/>
</dbReference>
<keyword evidence="3" id="KW-1185">Reference proteome</keyword>
<dbReference type="Gene3D" id="3.90.180.10">
    <property type="entry name" value="Medium-chain alcohol dehydrogenases, catalytic domain"/>
    <property type="match status" value="1"/>
</dbReference>
<dbReference type="SMART" id="SM00829">
    <property type="entry name" value="PKS_ER"/>
    <property type="match status" value="1"/>
</dbReference>
<evidence type="ECO:0000313" key="3">
    <source>
        <dbReference type="Proteomes" id="UP000550729"/>
    </source>
</evidence>
<comment type="caution">
    <text evidence="2">The sequence shown here is derived from an EMBL/GenBank/DDBJ whole genome shotgun (WGS) entry which is preliminary data.</text>
</comment>